<dbReference type="InterPro" id="IPR020827">
    <property type="entry name" value="Asparaginase/glutaminase_AS1"/>
</dbReference>
<dbReference type="SFLD" id="SFLDS00057">
    <property type="entry name" value="Glutaminase/Asparaginase"/>
    <property type="match status" value="1"/>
</dbReference>
<dbReference type="InterPro" id="IPR037152">
    <property type="entry name" value="L-asparaginase_N_sf"/>
</dbReference>
<reference evidence="11 12" key="1">
    <citation type="submission" date="2020-02" db="EMBL/GenBank/DDBJ databases">
        <authorList>
            <person name="Li X.-J."/>
            <person name="Feng X.-M."/>
        </authorList>
    </citation>
    <scope>NUCLEOTIDE SEQUENCE [LARGE SCALE GENOMIC DNA]</scope>
    <source>
        <strain evidence="11 12">CGMCC 4.7225</strain>
    </source>
</reference>
<evidence type="ECO:0000256" key="6">
    <source>
        <dbReference type="PIRSR" id="PIRSR001220-2"/>
    </source>
</evidence>
<sequence length="341" mass="35239">MRRVVLLTTGGTIASRLLPQGGYGVATSSSLAAPVVDDIGHVDVRSVTHRNSFDMTHRDIRQITESAADALSSPDVAGVVVAHGTDTLAETAALQALIHADRRPVVVTGAQRPPDHAEPDGPRNLADAIRVAAHPSAQGLGPLVVFGKRVLPAWGTTKAHTASLSAFLRVLDEPAASHGGGRDLSVPGLVSLGFPIRRPDPLPAPTPVFDHMSVPVVTSHVGADGQLLDLVVAAGADAVLIVGTGLGNVTTPLARAVERAVARGLPIGVSSRTLQGPLAPIYRNGGGRDLVDAGAVLLTGVDPGQARIFLALVASLNDHDSRLSELRRYASRWCAQDPGSP</sequence>
<dbReference type="EC" id="3.5.1.1" evidence="2"/>
<evidence type="ECO:0000313" key="11">
    <source>
        <dbReference type="EMBL" id="NED95611.1"/>
    </source>
</evidence>
<dbReference type="Proteomes" id="UP000469185">
    <property type="component" value="Unassembled WGS sequence"/>
</dbReference>
<feature type="domain" description="Asparaginase/glutaminase C-terminal" evidence="10">
    <location>
        <begin position="214"/>
        <end position="320"/>
    </location>
</feature>
<dbReference type="SUPFAM" id="SSF53774">
    <property type="entry name" value="Glutaminase/Asparaginase"/>
    <property type="match status" value="1"/>
</dbReference>
<feature type="active site" evidence="8">
    <location>
        <position position="85"/>
    </location>
</feature>
<dbReference type="PANTHER" id="PTHR11707:SF28">
    <property type="entry name" value="60 KDA LYSOPHOSPHOLIPASE"/>
    <property type="match status" value="1"/>
</dbReference>
<dbReference type="InterPro" id="IPR027474">
    <property type="entry name" value="L-asparaginase_N"/>
</dbReference>
<evidence type="ECO:0000256" key="1">
    <source>
        <dbReference type="ARBA" id="ARBA00010518"/>
    </source>
</evidence>
<dbReference type="InterPro" id="IPR004550">
    <property type="entry name" value="AsnASE_II"/>
</dbReference>
<evidence type="ECO:0000313" key="12">
    <source>
        <dbReference type="Proteomes" id="UP000469185"/>
    </source>
</evidence>
<dbReference type="PANTHER" id="PTHR11707">
    <property type="entry name" value="L-ASPARAGINASE"/>
    <property type="match status" value="1"/>
</dbReference>
<organism evidence="11 12">
    <name type="scientific">Phytoactinopolyspora alkaliphila</name>
    <dbReference type="NCBI Taxonomy" id="1783498"/>
    <lineage>
        <taxon>Bacteria</taxon>
        <taxon>Bacillati</taxon>
        <taxon>Actinomycetota</taxon>
        <taxon>Actinomycetes</taxon>
        <taxon>Jiangellales</taxon>
        <taxon>Jiangellaceae</taxon>
        <taxon>Phytoactinopolyspora</taxon>
    </lineage>
</organism>
<feature type="binding site" evidence="6">
    <location>
        <position position="52"/>
    </location>
    <ligand>
        <name>substrate</name>
    </ligand>
</feature>
<comment type="similarity">
    <text evidence="1">Belongs to the asparaginase 1 family.</text>
</comment>
<evidence type="ECO:0000256" key="8">
    <source>
        <dbReference type="PROSITE-ProRule" id="PRU10100"/>
    </source>
</evidence>
<dbReference type="PIRSF" id="PIRSF001220">
    <property type="entry name" value="L-ASNase_gatD"/>
    <property type="match status" value="1"/>
</dbReference>
<dbReference type="InterPro" id="IPR027473">
    <property type="entry name" value="L-asparaginase_C"/>
</dbReference>
<accession>A0A6N9YKM0</accession>
<evidence type="ECO:0000256" key="7">
    <source>
        <dbReference type="PROSITE-ProRule" id="PRU10099"/>
    </source>
</evidence>
<name>A0A6N9YKM0_9ACTN</name>
<keyword evidence="3" id="KW-0378">Hydrolase</keyword>
<feature type="domain" description="L-asparaginase N-terminal" evidence="9">
    <location>
        <begin position="3"/>
        <end position="175"/>
    </location>
</feature>
<dbReference type="RefSeq" id="WP_163818367.1">
    <property type="nucleotide sequence ID" value="NZ_JAAGOB010000004.1"/>
</dbReference>
<evidence type="ECO:0000259" key="10">
    <source>
        <dbReference type="Pfam" id="PF17763"/>
    </source>
</evidence>
<evidence type="ECO:0000256" key="3">
    <source>
        <dbReference type="ARBA" id="ARBA00022801"/>
    </source>
</evidence>
<proteinExistence type="inferred from homology"/>
<dbReference type="AlphaFoldDB" id="A0A6N9YKM0"/>
<feature type="active site" evidence="7">
    <location>
        <position position="12"/>
    </location>
</feature>
<dbReference type="PROSITE" id="PS51732">
    <property type="entry name" value="ASN_GLN_ASE_3"/>
    <property type="match status" value="1"/>
</dbReference>
<feature type="binding site" evidence="6">
    <location>
        <begin position="85"/>
        <end position="86"/>
    </location>
    <ligand>
        <name>substrate</name>
    </ligand>
</feature>
<dbReference type="Gene3D" id="3.40.50.40">
    <property type="match status" value="1"/>
</dbReference>
<comment type="catalytic activity">
    <reaction evidence="4">
        <text>L-asparagine + H2O = L-aspartate + NH4(+)</text>
        <dbReference type="Rhea" id="RHEA:21016"/>
        <dbReference type="ChEBI" id="CHEBI:15377"/>
        <dbReference type="ChEBI" id="CHEBI:28938"/>
        <dbReference type="ChEBI" id="CHEBI:29991"/>
        <dbReference type="ChEBI" id="CHEBI:58048"/>
        <dbReference type="EC" id="3.5.1.1"/>
    </reaction>
</comment>
<dbReference type="InterPro" id="IPR040919">
    <property type="entry name" value="Asparaginase_C"/>
</dbReference>
<dbReference type="PROSITE" id="PS00144">
    <property type="entry name" value="ASN_GLN_ASE_1"/>
    <property type="match status" value="1"/>
</dbReference>
<dbReference type="PRINTS" id="PR00139">
    <property type="entry name" value="ASNGLNASE"/>
</dbReference>
<dbReference type="GO" id="GO:0006528">
    <property type="term" value="P:asparagine metabolic process"/>
    <property type="evidence" value="ECO:0007669"/>
    <property type="project" value="InterPro"/>
</dbReference>
<dbReference type="EMBL" id="JAAGOB010000004">
    <property type="protein sequence ID" value="NED95611.1"/>
    <property type="molecule type" value="Genomic_DNA"/>
</dbReference>
<gene>
    <name evidence="11" type="ORF">G1H11_09830</name>
</gene>
<evidence type="ECO:0000256" key="5">
    <source>
        <dbReference type="PIRSR" id="PIRSR001220-1"/>
    </source>
</evidence>
<evidence type="ECO:0000256" key="2">
    <source>
        <dbReference type="ARBA" id="ARBA00012920"/>
    </source>
</evidence>
<dbReference type="InterPro" id="IPR027475">
    <property type="entry name" value="Asparaginase/glutaminase_AS2"/>
</dbReference>
<evidence type="ECO:0000256" key="4">
    <source>
        <dbReference type="ARBA" id="ARBA00049366"/>
    </source>
</evidence>
<comment type="caution">
    <text evidence="11">The sequence shown here is derived from an EMBL/GenBank/DDBJ whole genome shotgun (WGS) entry which is preliminary data.</text>
</comment>
<evidence type="ECO:0000259" key="9">
    <source>
        <dbReference type="Pfam" id="PF00710"/>
    </source>
</evidence>
<dbReference type="InterPro" id="IPR006034">
    <property type="entry name" value="Asparaginase/glutaminase-like"/>
</dbReference>
<keyword evidence="12" id="KW-1185">Reference proteome</keyword>
<dbReference type="CDD" id="cd08964">
    <property type="entry name" value="L-asparaginase_II"/>
    <property type="match status" value="1"/>
</dbReference>
<feature type="active site" description="O-isoaspartyl threonine intermediate" evidence="5">
    <location>
        <position position="12"/>
    </location>
</feature>
<protein>
    <recommendedName>
        <fullName evidence="2">asparaginase</fullName>
        <ecNumber evidence="2">3.5.1.1</ecNumber>
    </recommendedName>
</protein>
<dbReference type="SMART" id="SM00870">
    <property type="entry name" value="Asparaginase"/>
    <property type="match status" value="1"/>
</dbReference>
<dbReference type="GO" id="GO:0004067">
    <property type="term" value="F:asparaginase activity"/>
    <property type="evidence" value="ECO:0007669"/>
    <property type="project" value="UniProtKB-UniRule"/>
</dbReference>
<dbReference type="PIRSF" id="PIRSF500176">
    <property type="entry name" value="L_ASNase"/>
    <property type="match status" value="1"/>
</dbReference>
<dbReference type="Gene3D" id="3.40.50.1170">
    <property type="entry name" value="L-asparaginase, N-terminal domain"/>
    <property type="match status" value="1"/>
</dbReference>
<dbReference type="PROSITE" id="PS00917">
    <property type="entry name" value="ASN_GLN_ASE_2"/>
    <property type="match status" value="1"/>
</dbReference>
<dbReference type="InterPro" id="IPR036152">
    <property type="entry name" value="Asp/glu_Ase-like_sf"/>
</dbReference>
<dbReference type="Pfam" id="PF17763">
    <property type="entry name" value="Asparaginase_C"/>
    <property type="match status" value="1"/>
</dbReference>
<dbReference type="Pfam" id="PF00710">
    <property type="entry name" value="Asparaginase"/>
    <property type="match status" value="1"/>
</dbReference>